<dbReference type="STRING" id="29655.A0A0K9PAY7"/>
<dbReference type="AlphaFoldDB" id="A0A0K9PAY7"/>
<feature type="domain" description="Kinesin motor" evidence="9">
    <location>
        <begin position="9"/>
        <end position="331"/>
    </location>
</feature>
<proteinExistence type="inferred from homology"/>
<organism evidence="10 11">
    <name type="scientific">Zostera marina</name>
    <name type="common">Eelgrass</name>
    <dbReference type="NCBI Taxonomy" id="29655"/>
    <lineage>
        <taxon>Eukaryota</taxon>
        <taxon>Viridiplantae</taxon>
        <taxon>Streptophyta</taxon>
        <taxon>Embryophyta</taxon>
        <taxon>Tracheophyta</taxon>
        <taxon>Spermatophyta</taxon>
        <taxon>Magnoliopsida</taxon>
        <taxon>Liliopsida</taxon>
        <taxon>Zosteraceae</taxon>
        <taxon>Zostera</taxon>
    </lineage>
</organism>
<dbReference type="GO" id="GO:0007018">
    <property type="term" value="P:microtubule-based movement"/>
    <property type="evidence" value="ECO:0007669"/>
    <property type="project" value="InterPro"/>
</dbReference>
<dbReference type="GO" id="GO:0000226">
    <property type="term" value="P:microtubule cytoskeleton organization"/>
    <property type="evidence" value="ECO:0007669"/>
    <property type="project" value="UniProtKB-ARBA"/>
</dbReference>
<keyword evidence="2" id="KW-0493">Microtubule</keyword>
<sequence length="1251" mass="143358">MEKQMEKEKIYVLVRARPLSPEDAKASPWRISENSIALTNLASTKFDFDRIYGEECKTVEVYKARTRGIVESAVQGFNGTVFAYGQTSSGKTHTMRGSSDEPGVIPLAVHDLFRLIQENVNREFLVRISYMEIYNEDINDLLVPDHRKLQIKESIERGHFVAGLSEEIVTTRQQVLDLMEFGESHRRFGETSMNLYSSRSHTIFRMIIESREKTEGGDDSCDAVRESVLNLVDLAGSERAAKTGAEGVRLKEGCHINKSLMTLGTVIKKLSEGAESQGGHVPYRDSKLTRILQSALGGNANTAIICNITLAQVHIDETKTSLQFASRALRITNCASVNEILTDAALLNRQKKKIEELQKKLQGSNSEQWEMEILNLRNTLLQSELEKERIALELEEEKKEKALREKRLQQQEQKIANLSSMVLYSSREEDTTINQKKRRQTWCPIPSAAKHCYINNESTEDEHDENLPTKFQLQEIKCDQYDLYNERQLISVNIENNDLLGDVFVPDAHAFKNVTDRRKRRSKHVSNLMIIEGNNILKATDDNEEIANSFVNDLNQSTSCSNFTAKESENINVIKLLENQGKLLETEKASFQWNSDSVIELAADQKLSSKIQLSNTHEDTRLVKKECAPPKNQEIPKGTKDIPSTELLSEIRGIELEIYHSRDIVNNLTPVVDDVFHSFSVFSKLFMELKEFATKDNQQFLSVIHASDKVQGYMKMKVEKLETEKILLQNQAINLNKTIEEHNFELQCLKDDMSKQSYENNLEKENLYQQIVELQKELSCLSTSSLMKEKEFFRTKLKDTESKLKNSLQDKIKLQSEKAQIGRELKQLNCQTAHLERDIHKRHGKTKAYAGIDEQMQQMEDDKDLQFHASEMSVDIEFLKNDFLIATEEKQEALSTCEALRLELEDMSKQLNTAHSELELVNKEMDTMTFRLEESNSSSQKMQHCLDLISREKEELAVQLTNSLLELENTSLEAKEKLKISAERITILSNQLTDSLLELELKKKSCSDLDKALLQAKETIAVSEKNTLLEIRDRLKISEDEIAMLSNQLTNSLLELEIEKKKCSDLEKALLEAKEVMAMSEKNTLLETRDRVKISDDKIAMLSNQFINSQCELKMEKAKCSDIEKDLVQTKESMVILEKKMHTMSTDLLLLTKAKTDSEELVRRVAAMETTMQNDALKQNKEKTKLRMRLIGEHKRCETFRDSYKDLAYEMKLMEEKFEAVIAEQKKHLGKYAGEILKLKELSRNAAGQQE</sequence>
<evidence type="ECO:0000313" key="10">
    <source>
        <dbReference type="EMBL" id="KMZ65355.1"/>
    </source>
</evidence>
<dbReference type="InterPro" id="IPR027640">
    <property type="entry name" value="Kinesin-like_fam"/>
</dbReference>
<dbReference type="SMART" id="SM00129">
    <property type="entry name" value="KISc"/>
    <property type="match status" value="1"/>
</dbReference>
<dbReference type="GO" id="GO:0008017">
    <property type="term" value="F:microtubule binding"/>
    <property type="evidence" value="ECO:0007669"/>
    <property type="project" value="InterPro"/>
</dbReference>
<dbReference type="PANTHER" id="PTHR47968:SF75">
    <property type="entry name" value="CENTROMERE-ASSOCIATED PROTEIN E"/>
    <property type="match status" value="1"/>
</dbReference>
<comment type="caution">
    <text evidence="10">The sequence shown here is derived from an EMBL/GenBank/DDBJ whole genome shotgun (WGS) entry which is preliminary data.</text>
</comment>
<dbReference type="FunFam" id="3.40.850.10:FF:000026">
    <property type="entry name" value="Centromere-associated protein E"/>
    <property type="match status" value="1"/>
</dbReference>
<dbReference type="InterPro" id="IPR019821">
    <property type="entry name" value="Kinesin_motor_CS"/>
</dbReference>
<dbReference type="Gene3D" id="3.40.850.10">
    <property type="entry name" value="Kinesin motor domain"/>
    <property type="match status" value="1"/>
</dbReference>
<accession>A0A0K9PAY7</accession>
<feature type="coiled-coil region" evidence="8">
    <location>
        <begin position="1028"/>
        <end position="1083"/>
    </location>
</feature>
<dbReference type="GO" id="GO:0005874">
    <property type="term" value="C:microtubule"/>
    <property type="evidence" value="ECO:0007669"/>
    <property type="project" value="UniProtKB-KW"/>
</dbReference>
<dbReference type="SUPFAM" id="SSF52540">
    <property type="entry name" value="P-loop containing nucleoside triphosphate hydrolases"/>
    <property type="match status" value="1"/>
</dbReference>
<evidence type="ECO:0000256" key="4">
    <source>
        <dbReference type="ARBA" id="ARBA00022840"/>
    </source>
</evidence>
<dbReference type="Pfam" id="PF00225">
    <property type="entry name" value="Kinesin"/>
    <property type="match status" value="1"/>
</dbReference>
<evidence type="ECO:0000256" key="1">
    <source>
        <dbReference type="ARBA" id="ARBA00007310"/>
    </source>
</evidence>
<dbReference type="GO" id="GO:0000278">
    <property type="term" value="P:mitotic cell cycle"/>
    <property type="evidence" value="ECO:0007669"/>
    <property type="project" value="UniProtKB-ARBA"/>
</dbReference>
<dbReference type="InterPro" id="IPR001752">
    <property type="entry name" value="Kinesin_motor_dom"/>
</dbReference>
<dbReference type="GO" id="GO:0140694">
    <property type="term" value="P:membraneless organelle assembly"/>
    <property type="evidence" value="ECO:0007669"/>
    <property type="project" value="UniProtKB-ARBA"/>
</dbReference>
<evidence type="ECO:0000256" key="5">
    <source>
        <dbReference type="ARBA" id="ARBA00023054"/>
    </source>
</evidence>
<dbReference type="InterPro" id="IPR027417">
    <property type="entry name" value="P-loop_NTPase"/>
</dbReference>
<reference evidence="11" key="1">
    <citation type="journal article" date="2016" name="Nature">
        <title>The genome of the seagrass Zostera marina reveals angiosperm adaptation to the sea.</title>
        <authorList>
            <person name="Olsen J.L."/>
            <person name="Rouze P."/>
            <person name="Verhelst B."/>
            <person name="Lin Y.-C."/>
            <person name="Bayer T."/>
            <person name="Collen J."/>
            <person name="Dattolo E."/>
            <person name="De Paoli E."/>
            <person name="Dittami S."/>
            <person name="Maumus F."/>
            <person name="Michel G."/>
            <person name="Kersting A."/>
            <person name="Lauritano C."/>
            <person name="Lohaus R."/>
            <person name="Toepel M."/>
            <person name="Tonon T."/>
            <person name="Vanneste K."/>
            <person name="Amirebrahimi M."/>
            <person name="Brakel J."/>
            <person name="Bostroem C."/>
            <person name="Chovatia M."/>
            <person name="Grimwood J."/>
            <person name="Jenkins J.W."/>
            <person name="Jueterbock A."/>
            <person name="Mraz A."/>
            <person name="Stam W.T."/>
            <person name="Tice H."/>
            <person name="Bornberg-Bauer E."/>
            <person name="Green P.J."/>
            <person name="Pearson G.A."/>
            <person name="Procaccini G."/>
            <person name="Duarte C.M."/>
            <person name="Schmutz J."/>
            <person name="Reusch T.B.H."/>
            <person name="Van de Peer Y."/>
        </authorList>
    </citation>
    <scope>NUCLEOTIDE SEQUENCE [LARGE SCALE GENOMIC DNA]</scope>
    <source>
        <strain evidence="11">cv. Finnish</strain>
    </source>
</reference>
<evidence type="ECO:0000256" key="8">
    <source>
        <dbReference type="SAM" id="Coils"/>
    </source>
</evidence>
<dbReference type="OrthoDB" id="3176171at2759"/>
<gene>
    <name evidence="10" type="ORF">ZOSMA_324G00090</name>
</gene>
<comment type="similarity">
    <text evidence="1">Belongs to the TRAFAC class myosin-kinesin ATPase superfamily. Kinesin family. KIN-7 subfamily.</text>
</comment>
<protein>
    <recommendedName>
        <fullName evidence="9">Kinesin motor domain-containing protein</fullName>
    </recommendedName>
</protein>
<dbReference type="PROSITE" id="PS00411">
    <property type="entry name" value="KINESIN_MOTOR_1"/>
    <property type="match status" value="1"/>
</dbReference>
<name>A0A0K9PAY7_ZOSMR</name>
<dbReference type="GO" id="GO:0043515">
    <property type="term" value="F:kinetochore binding"/>
    <property type="evidence" value="ECO:0007669"/>
    <property type="project" value="UniProtKB-ARBA"/>
</dbReference>
<dbReference type="InterPro" id="IPR036961">
    <property type="entry name" value="Kinesin_motor_dom_sf"/>
</dbReference>
<dbReference type="GO" id="GO:0005524">
    <property type="term" value="F:ATP binding"/>
    <property type="evidence" value="ECO:0007669"/>
    <property type="project" value="UniProtKB-UniRule"/>
</dbReference>
<evidence type="ECO:0000256" key="3">
    <source>
        <dbReference type="ARBA" id="ARBA00022741"/>
    </source>
</evidence>
<feature type="coiled-coil region" evidence="8">
    <location>
        <begin position="890"/>
        <end position="924"/>
    </location>
</feature>
<keyword evidence="11" id="KW-1185">Reference proteome</keyword>
<keyword evidence="3 7" id="KW-0547">Nucleotide-binding</keyword>
<dbReference type="PANTHER" id="PTHR47968">
    <property type="entry name" value="CENTROMERE PROTEIN E"/>
    <property type="match status" value="1"/>
</dbReference>
<dbReference type="GO" id="GO:0033044">
    <property type="term" value="P:regulation of chromosome organization"/>
    <property type="evidence" value="ECO:0007669"/>
    <property type="project" value="UniProtKB-ARBA"/>
</dbReference>
<evidence type="ECO:0000256" key="7">
    <source>
        <dbReference type="PROSITE-ProRule" id="PRU00283"/>
    </source>
</evidence>
<evidence type="ECO:0000259" key="9">
    <source>
        <dbReference type="PROSITE" id="PS50067"/>
    </source>
</evidence>
<dbReference type="PROSITE" id="PS50067">
    <property type="entry name" value="KINESIN_MOTOR_2"/>
    <property type="match status" value="1"/>
</dbReference>
<feature type="coiled-coil region" evidence="8">
    <location>
        <begin position="950"/>
        <end position="977"/>
    </location>
</feature>
<dbReference type="GO" id="GO:1901987">
    <property type="term" value="P:regulation of cell cycle phase transition"/>
    <property type="evidence" value="ECO:0007669"/>
    <property type="project" value="UniProtKB-ARBA"/>
</dbReference>
<evidence type="ECO:0000256" key="6">
    <source>
        <dbReference type="ARBA" id="ARBA00023175"/>
    </source>
</evidence>
<feature type="coiled-coil region" evidence="8">
    <location>
        <begin position="347"/>
        <end position="414"/>
    </location>
</feature>
<evidence type="ECO:0000256" key="2">
    <source>
        <dbReference type="ARBA" id="ARBA00022701"/>
    </source>
</evidence>
<keyword evidence="4 7" id="KW-0067">ATP-binding</keyword>
<feature type="binding site" evidence="7">
    <location>
        <begin position="85"/>
        <end position="92"/>
    </location>
    <ligand>
        <name>ATP</name>
        <dbReference type="ChEBI" id="CHEBI:30616"/>
    </ligand>
</feature>
<dbReference type="PRINTS" id="PR00380">
    <property type="entry name" value="KINESINHEAVY"/>
</dbReference>
<dbReference type="GO" id="GO:0000779">
    <property type="term" value="C:condensed chromosome, centromeric region"/>
    <property type="evidence" value="ECO:0007669"/>
    <property type="project" value="UniProtKB-ARBA"/>
</dbReference>
<feature type="coiled-coil region" evidence="8">
    <location>
        <begin position="718"/>
        <end position="838"/>
    </location>
</feature>
<keyword evidence="5 8" id="KW-0175">Coiled coil</keyword>
<dbReference type="EMBL" id="LFYR01001044">
    <property type="protein sequence ID" value="KMZ65355.1"/>
    <property type="molecule type" value="Genomic_DNA"/>
</dbReference>
<evidence type="ECO:0000313" key="11">
    <source>
        <dbReference type="Proteomes" id="UP000036987"/>
    </source>
</evidence>
<dbReference type="Proteomes" id="UP000036987">
    <property type="component" value="Unassembled WGS sequence"/>
</dbReference>
<dbReference type="OMA" id="CESSIKH"/>
<dbReference type="GO" id="GO:0003777">
    <property type="term" value="F:microtubule motor activity"/>
    <property type="evidence" value="ECO:0007669"/>
    <property type="project" value="InterPro"/>
</dbReference>
<dbReference type="CDD" id="cd01374">
    <property type="entry name" value="KISc_CENP_E"/>
    <property type="match status" value="1"/>
</dbReference>
<keyword evidence="6 7" id="KW-0505">Motor protein</keyword>
<dbReference type="GO" id="GO:0042327">
    <property type="term" value="P:positive regulation of phosphorylation"/>
    <property type="evidence" value="ECO:0007669"/>
    <property type="project" value="UniProtKB-ARBA"/>
</dbReference>
<dbReference type="GO" id="GO:0008608">
    <property type="term" value="P:attachment of spindle microtubules to kinetochore"/>
    <property type="evidence" value="ECO:0007669"/>
    <property type="project" value="UniProtKB-ARBA"/>
</dbReference>